<dbReference type="EC" id="3.5.1.42" evidence="2"/>
<name>A0A9X2GZA5_9MICO</name>
<feature type="domain" description="CinA C-terminal" evidence="1">
    <location>
        <begin position="12"/>
        <end position="156"/>
    </location>
</feature>
<dbReference type="Proteomes" id="UP001139722">
    <property type="component" value="Unassembled WGS sequence"/>
</dbReference>
<dbReference type="InterPro" id="IPR008136">
    <property type="entry name" value="CinA_C"/>
</dbReference>
<sequence>MPRDDRTIEARAAACARAAVVAGMRVVVAESLTSGAIAGALGRAADASEWFAGGIVAYRPETKQRVLGVQPGPVVTAAAARQMALGALSLTGAQAVAAVTGAGGPGPEEGRPAGTVFLASGTDRRGIEVVELHLPGDPAEVVAATVVAALEALERALRGG</sequence>
<keyword evidence="3" id="KW-1185">Reference proteome</keyword>
<dbReference type="Gene3D" id="3.90.950.20">
    <property type="entry name" value="CinA-like"/>
    <property type="match status" value="1"/>
</dbReference>
<comment type="caution">
    <text evidence="2">The sequence shown here is derived from an EMBL/GenBank/DDBJ whole genome shotgun (WGS) entry which is preliminary data.</text>
</comment>
<reference evidence="2" key="1">
    <citation type="submission" date="2022-06" db="EMBL/GenBank/DDBJ databases">
        <title>Sequencing the genomes of 1000 actinobacteria strains.</title>
        <authorList>
            <person name="Klenk H.-P."/>
        </authorList>
    </citation>
    <scope>NUCLEOTIDE SEQUENCE</scope>
    <source>
        <strain evidence="2">DSM 22016</strain>
    </source>
</reference>
<dbReference type="NCBIfam" id="TIGR00199">
    <property type="entry name" value="PncC_domain"/>
    <property type="match status" value="1"/>
</dbReference>
<protein>
    <submittedName>
        <fullName evidence="2">Nicotinamide-nucleotide amidase</fullName>
        <ecNumber evidence="2">3.5.1.42</ecNumber>
    </submittedName>
</protein>
<dbReference type="RefSeq" id="WP_156997981.1">
    <property type="nucleotide sequence ID" value="NZ_JAMZDY010000001.1"/>
</dbReference>
<dbReference type="Pfam" id="PF02464">
    <property type="entry name" value="CinA"/>
    <property type="match status" value="1"/>
</dbReference>
<gene>
    <name evidence="2" type="ORF">BJ978_002541</name>
</gene>
<dbReference type="GO" id="GO:0019159">
    <property type="term" value="F:nicotinamide-nucleotide amidase activity"/>
    <property type="evidence" value="ECO:0007669"/>
    <property type="project" value="UniProtKB-EC"/>
</dbReference>
<evidence type="ECO:0000313" key="2">
    <source>
        <dbReference type="EMBL" id="MCP2371865.1"/>
    </source>
</evidence>
<dbReference type="InterPro" id="IPR036653">
    <property type="entry name" value="CinA-like_C"/>
</dbReference>
<dbReference type="EMBL" id="JAMZDY010000001">
    <property type="protein sequence ID" value="MCP2371865.1"/>
    <property type="molecule type" value="Genomic_DNA"/>
</dbReference>
<keyword evidence="2" id="KW-0378">Hydrolase</keyword>
<dbReference type="AlphaFoldDB" id="A0A9X2GZA5"/>
<evidence type="ECO:0000259" key="1">
    <source>
        <dbReference type="Pfam" id="PF02464"/>
    </source>
</evidence>
<proteinExistence type="predicted"/>
<dbReference type="SUPFAM" id="SSF142433">
    <property type="entry name" value="CinA-like"/>
    <property type="match status" value="1"/>
</dbReference>
<evidence type="ECO:0000313" key="3">
    <source>
        <dbReference type="Proteomes" id="UP001139722"/>
    </source>
</evidence>
<accession>A0A9X2GZA5</accession>
<organism evidence="2 3">
    <name type="scientific">Agromyces terreus</name>
    <dbReference type="NCBI Taxonomy" id="424795"/>
    <lineage>
        <taxon>Bacteria</taxon>
        <taxon>Bacillati</taxon>
        <taxon>Actinomycetota</taxon>
        <taxon>Actinomycetes</taxon>
        <taxon>Micrococcales</taxon>
        <taxon>Microbacteriaceae</taxon>
        <taxon>Agromyces</taxon>
    </lineage>
</organism>